<evidence type="ECO:0000256" key="6">
    <source>
        <dbReference type="ARBA" id="ARBA00022827"/>
    </source>
</evidence>
<dbReference type="InterPro" id="IPR036318">
    <property type="entry name" value="FAD-bd_PCMH-like_sf"/>
</dbReference>
<evidence type="ECO:0000256" key="2">
    <source>
        <dbReference type="ARBA" id="ARBA00005466"/>
    </source>
</evidence>
<dbReference type="Gene3D" id="3.30.465.10">
    <property type="match status" value="1"/>
</dbReference>
<evidence type="ECO:0000256" key="5">
    <source>
        <dbReference type="ARBA" id="ARBA00022741"/>
    </source>
</evidence>
<evidence type="ECO:0000256" key="7">
    <source>
        <dbReference type="ARBA" id="ARBA00023002"/>
    </source>
</evidence>
<dbReference type="Gene3D" id="3.40.462.20">
    <property type="match status" value="2"/>
</dbReference>
<name>A0AAD5INJ6_ACENE</name>
<dbReference type="Proteomes" id="UP001064489">
    <property type="component" value="Chromosome 8"/>
</dbReference>
<keyword evidence="11" id="KW-1185">Reference proteome</keyword>
<dbReference type="Pfam" id="PF01565">
    <property type="entry name" value="FAD_binding_4"/>
    <property type="match status" value="1"/>
</dbReference>
<dbReference type="EMBL" id="JAJSOW010000103">
    <property type="protein sequence ID" value="KAI9173383.1"/>
    <property type="molecule type" value="Genomic_DNA"/>
</dbReference>
<comment type="cofactor">
    <cofactor evidence="1">
        <name>FAD</name>
        <dbReference type="ChEBI" id="CHEBI:57692"/>
    </cofactor>
</comment>
<keyword evidence="4" id="KW-0732">Signal</keyword>
<dbReference type="InterPro" id="IPR016166">
    <property type="entry name" value="FAD-bd_PCMH"/>
</dbReference>
<gene>
    <name evidence="10" type="ORF">LWI28_000547</name>
</gene>
<dbReference type="GO" id="GO:0016491">
    <property type="term" value="F:oxidoreductase activity"/>
    <property type="evidence" value="ECO:0007669"/>
    <property type="project" value="UniProtKB-KW"/>
</dbReference>
<reference evidence="10" key="2">
    <citation type="submission" date="2023-02" db="EMBL/GenBank/DDBJ databases">
        <authorList>
            <person name="Swenson N.G."/>
            <person name="Wegrzyn J.L."/>
            <person name="Mcevoy S.L."/>
        </authorList>
    </citation>
    <scope>NUCLEOTIDE SEQUENCE</scope>
    <source>
        <strain evidence="10">91603</strain>
        <tissue evidence="10">Leaf</tissue>
    </source>
</reference>
<comment type="caution">
    <text evidence="10">The sequence shown here is derived from an EMBL/GenBank/DDBJ whole genome shotgun (WGS) entry which is preliminary data.</text>
</comment>
<evidence type="ECO:0000313" key="11">
    <source>
        <dbReference type="Proteomes" id="UP001064489"/>
    </source>
</evidence>
<evidence type="ECO:0000256" key="1">
    <source>
        <dbReference type="ARBA" id="ARBA00001974"/>
    </source>
</evidence>
<comment type="similarity">
    <text evidence="2">Belongs to the oxygen-dependent FAD-linked oxidoreductase family.</text>
</comment>
<accession>A0AAD5INJ6</accession>
<dbReference type="SUPFAM" id="SSF56176">
    <property type="entry name" value="FAD-binding/transporter-associated domain-like"/>
    <property type="match status" value="1"/>
</dbReference>
<organism evidence="10 11">
    <name type="scientific">Acer negundo</name>
    <name type="common">Box elder</name>
    <dbReference type="NCBI Taxonomy" id="4023"/>
    <lineage>
        <taxon>Eukaryota</taxon>
        <taxon>Viridiplantae</taxon>
        <taxon>Streptophyta</taxon>
        <taxon>Embryophyta</taxon>
        <taxon>Tracheophyta</taxon>
        <taxon>Spermatophyta</taxon>
        <taxon>Magnoliopsida</taxon>
        <taxon>eudicotyledons</taxon>
        <taxon>Gunneridae</taxon>
        <taxon>Pentapetalae</taxon>
        <taxon>rosids</taxon>
        <taxon>malvids</taxon>
        <taxon>Sapindales</taxon>
        <taxon>Sapindaceae</taxon>
        <taxon>Hippocastanoideae</taxon>
        <taxon>Acereae</taxon>
        <taxon>Acer</taxon>
    </lineage>
</organism>
<dbReference type="InterPro" id="IPR016169">
    <property type="entry name" value="FAD-bd_PCMH_sub2"/>
</dbReference>
<evidence type="ECO:0000256" key="8">
    <source>
        <dbReference type="ARBA" id="ARBA00023180"/>
    </source>
</evidence>
<keyword evidence="5" id="KW-0547">Nucleotide-binding</keyword>
<dbReference type="InterPro" id="IPR012951">
    <property type="entry name" value="BBE"/>
</dbReference>
<feature type="domain" description="FAD-binding PCMH-type" evidence="9">
    <location>
        <begin position="244"/>
        <end position="420"/>
    </location>
</feature>
<dbReference type="InterPro" id="IPR016167">
    <property type="entry name" value="FAD-bd_PCMH_sub1"/>
</dbReference>
<dbReference type="InterPro" id="IPR006094">
    <property type="entry name" value="Oxid_FAD_bind_N"/>
</dbReference>
<keyword evidence="8" id="KW-0325">Glycoprotein</keyword>
<evidence type="ECO:0000256" key="4">
    <source>
        <dbReference type="ARBA" id="ARBA00022729"/>
    </source>
</evidence>
<evidence type="ECO:0000259" key="9">
    <source>
        <dbReference type="PROSITE" id="PS51387"/>
    </source>
</evidence>
<dbReference type="PROSITE" id="PS51387">
    <property type="entry name" value="FAD_PCMH"/>
    <property type="match status" value="1"/>
</dbReference>
<keyword evidence="7" id="KW-0560">Oxidoreductase</keyword>
<keyword evidence="6" id="KW-0274">FAD</keyword>
<reference evidence="10" key="1">
    <citation type="journal article" date="2022" name="Plant J.">
        <title>Strategies of tolerance reflected in two North American maple genomes.</title>
        <authorList>
            <person name="McEvoy S.L."/>
            <person name="Sezen U.U."/>
            <person name="Trouern-Trend A."/>
            <person name="McMahon S.M."/>
            <person name="Schaberg P.G."/>
            <person name="Yang J."/>
            <person name="Wegrzyn J.L."/>
            <person name="Swenson N.G."/>
        </authorList>
    </citation>
    <scope>NUCLEOTIDE SEQUENCE</scope>
    <source>
        <strain evidence="10">91603</strain>
    </source>
</reference>
<evidence type="ECO:0000313" key="10">
    <source>
        <dbReference type="EMBL" id="KAI9173383.1"/>
    </source>
</evidence>
<evidence type="ECO:0000256" key="3">
    <source>
        <dbReference type="ARBA" id="ARBA00022630"/>
    </source>
</evidence>
<protein>
    <recommendedName>
        <fullName evidence="9">FAD-binding PCMH-type domain-containing protein</fullName>
    </recommendedName>
</protein>
<dbReference type="Pfam" id="PF08031">
    <property type="entry name" value="BBE"/>
    <property type="match status" value="2"/>
</dbReference>
<dbReference type="Gene3D" id="3.30.43.10">
    <property type="entry name" value="Uridine Diphospho-n-acetylenolpyruvylglucosamine Reductase, domain 2"/>
    <property type="match status" value="1"/>
</dbReference>
<dbReference type="PANTHER" id="PTHR32448">
    <property type="entry name" value="OS08G0158400 PROTEIN"/>
    <property type="match status" value="1"/>
</dbReference>
<dbReference type="GO" id="GO:0071949">
    <property type="term" value="F:FAD binding"/>
    <property type="evidence" value="ECO:0007669"/>
    <property type="project" value="InterPro"/>
</dbReference>
<keyword evidence="3" id="KW-0285">Flavoprotein</keyword>
<dbReference type="AlphaFoldDB" id="A0AAD5INJ6"/>
<sequence length="843" mass="95501">MVVVPENVTVFSITKTLDTKLLYRWQQVADKLDENLLTRVLMRVTNTSERIVTTTYDGYFLGGADRLVQVMQESFPELGLTRKDYSETSWIQSTIFAYTIPWNRSLEFLLLRNAPSTSFQGKADFVKELIPEFALEDLRKRILEEDDPLIVWTAYGGMMNRIPENKTPFPHRKGTIDLDLGINKKGNTSVIQAGVWGVKYFKGNFQRLVKVKTEVDPGNFFRHKQSIPSLVFKRAQNPRFAEPEVPKPELIFTPLSESHVQAAVICSKELGIHMRVRSGGHDIEGVSYVSIIESPFFVLDLTNLRSISVNINDNNAWVQVGATLGELYYRIAEKSKVHGFPAGICPTVGVGGHITGGGYGILLRKYGLAADNVIDAHIVDVNGRVLDRAAMGEDLFWAIRGGGGGSFGVILSWKIKLVAVPETVTVFSITKTLDTKLLYRWQQVADKLDENLLTRVLMRVTNTSERIVTTTYDGYFLGGADRLVQVMQESFPELGLTRKDYSETSWIQSTLFSYTIPLNTSLEFLLLRNAPSTSFEGKADFVREPIPEFALEELRKRISEEDDPLIVWTAYGGMMNRIPENETPFPHRKGTMYKFHYFTNWPKGDKNVAKHMSWIRSLYNYMTPYVSKFPRGAYVNYRDLDLGINNKGNTSVIRASVWGVKYFKGNFQRLVKVKTEVDPGNFFRHEQSIPPLVFKSMEGRLITSWCMPIFLTNADDCNYCVCRFSGLGLGPFELQALQDWEYKFMSTYVKNQIYSNNWEGHTTLSQLFTGDARGGQPLHRRHELDRRSAAGVKWSPVSAPAGSVKLHAQSIKLDLWLLPHASDGVGSSSAMERELQLLLNLLR</sequence>
<proteinExistence type="inferred from homology"/>